<sequence length="147" mass="16707">MFFDFFLLFVSLSLLCKHRVTLPDIQANADVGYLSYKVKCLLESLLEYRDLKDLRCIIFVERIVTAIVLRSLLNELLPALSGWKTEYTAGHTSVVQSQSRKIQNKIVEDLRKGTVNIIVATSILEEGLDVQSCNLVIRFDPSATVWL</sequence>
<evidence type="ECO:0000313" key="5">
    <source>
        <dbReference type="Proteomes" id="UP000823775"/>
    </source>
</evidence>
<gene>
    <name evidence="4" type="primary">DCL2_5</name>
    <name evidence="4" type="ORF">HAX54_043068</name>
</gene>
<protein>
    <submittedName>
        <fullName evidence="4">Dicer-like protein 2</fullName>
    </submittedName>
</protein>
<name>A0ABS8SMM6_DATST</name>
<dbReference type="Pfam" id="PF00271">
    <property type="entry name" value="Helicase_C"/>
    <property type="match status" value="1"/>
</dbReference>
<dbReference type="EMBL" id="JACEIK010000641">
    <property type="protein sequence ID" value="MCD7460208.1"/>
    <property type="molecule type" value="Genomic_DNA"/>
</dbReference>
<feature type="domain" description="Helicase C-terminal" evidence="3">
    <location>
        <begin position="41"/>
        <end position="147"/>
    </location>
</feature>
<evidence type="ECO:0000313" key="4">
    <source>
        <dbReference type="EMBL" id="MCD7460208.1"/>
    </source>
</evidence>
<evidence type="ECO:0000259" key="3">
    <source>
        <dbReference type="PROSITE" id="PS51194"/>
    </source>
</evidence>
<dbReference type="PANTHER" id="PTHR14950">
    <property type="entry name" value="DICER-RELATED"/>
    <property type="match status" value="1"/>
</dbReference>
<dbReference type="Gene3D" id="3.40.50.300">
    <property type="entry name" value="P-loop containing nucleotide triphosphate hydrolases"/>
    <property type="match status" value="1"/>
</dbReference>
<dbReference type="PANTHER" id="PTHR14950:SF70">
    <property type="entry name" value="ENDORIBONUCLEASE DICER HOMOLOG 2"/>
    <property type="match status" value="1"/>
</dbReference>
<keyword evidence="1" id="KW-0378">Hydrolase</keyword>
<dbReference type="PROSITE" id="PS51194">
    <property type="entry name" value="HELICASE_CTER"/>
    <property type="match status" value="1"/>
</dbReference>
<feature type="chain" id="PRO_5045758511" evidence="2">
    <location>
        <begin position="19"/>
        <end position="147"/>
    </location>
</feature>
<comment type="caution">
    <text evidence="4">The sequence shown here is derived from an EMBL/GenBank/DDBJ whole genome shotgun (WGS) entry which is preliminary data.</text>
</comment>
<keyword evidence="2" id="KW-0732">Signal</keyword>
<organism evidence="4 5">
    <name type="scientific">Datura stramonium</name>
    <name type="common">Jimsonweed</name>
    <name type="synonym">Common thornapple</name>
    <dbReference type="NCBI Taxonomy" id="4076"/>
    <lineage>
        <taxon>Eukaryota</taxon>
        <taxon>Viridiplantae</taxon>
        <taxon>Streptophyta</taxon>
        <taxon>Embryophyta</taxon>
        <taxon>Tracheophyta</taxon>
        <taxon>Spermatophyta</taxon>
        <taxon>Magnoliopsida</taxon>
        <taxon>eudicotyledons</taxon>
        <taxon>Gunneridae</taxon>
        <taxon>Pentapetalae</taxon>
        <taxon>asterids</taxon>
        <taxon>lamiids</taxon>
        <taxon>Solanales</taxon>
        <taxon>Solanaceae</taxon>
        <taxon>Solanoideae</taxon>
        <taxon>Datureae</taxon>
        <taxon>Datura</taxon>
    </lineage>
</organism>
<dbReference type="InterPro" id="IPR001650">
    <property type="entry name" value="Helicase_C-like"/>
</dbReference>
<dbReference type="InterPro" id="IPR027417">
    <property type="entry name" value="P-loop_NTPase"/>
</dbReference>
<feature type="signal peptide" evidence="2">
    <location>
        <begin position="1"/>
        <end position="18"/>
    </location>
</feature>
<accession>A0ABS8SMM6</accession>
<evidence type="ECO:0000256" key="2">
    <source>
        <dbReference type="SAM" id="SignalP"/>
    </source>
</evidence>
<reference evidence="4 5" key="1">
    <citation type="journal article" date="2021" name="BMC Genomics">
        <title>Datura genome reveals duplications of psychoactive alkaloid biosynthetic genes and high mutation rate following tissue culture.</title>
        <authorList>
            <person name="Rajewski A."/>
            <person name="Carter-House D."/>
            <person name="Stajich J."/>
            <person name="Litt A."/>
        </authorList>
    </citation>
    <scope>NUCLEOTIDE SEQUENCE [LARGE SCALE GENOMIC DNA]</scope>
    <source>
        <strain evidence="4">AR-01</strain>
    </source>
</reference>
<dbReference type="Proteomes" id="UP000823775">
    <property type="component" value="Unassembled WGS sequence"/>
</dbReference>
<evidence type="ECO:0000256" key="1">
    <source>
        <dbReference type="ARBA" id="ARBA00022801"/>
    </source>
</evidence>
<proteinExistence type="predicted"/>
<keyword evidence="5" id="KW-1185">Reference proteome</keyword>
<dbReference type="SUPFAM" id="SSF52540">
    <property type="entry name" value="P-loop containing nucleoside triphosphate hydrolases"/>
    <property type="match status" value="1"/>
</dbReference>